<dbReference type="InterPro" id="IPR024336">
    <property type="entry name" value="tRNA_splic_suSen54_N"/>
</dbReference>
<evidence type="ECO:0000259" key="3">
    <source>
        <dbReference type="Pfam" id="PF12928"/>
    </source>
</evidence>
<organism evidence="4 5">
    <name type="scientific">Dunaliella salina</name>
    <name type="common">Green alga</name>
    <name type="synonym">Protococcus salinus</name>
    <dbReference type="NCBI Taxonomy" id="3046"/>
    <lineage>
        <taxon>Eukaryota</taxon>
        <taxon>Viridiplantae</taxon>
        <taxon>Chlorophyta</taxon>
        <taxon>core chlorophytes</taxon>
        <taxon>Chlorophyceae</taxon>
        <taxon>CS clade</taxon>
        <taxon>Chlamydomonadales</taxon>
        <taxon>Dunaliellaceae</taxon>
        <taxon>Dunaliella</taxon>
    </lineage>
</organism>
<evidence type="ECO:0000313" key="5">
    <source>
        <dbReference type="Proteomes" id="UP000815325"/>
    </source>
</evidence>
<accession>A0ABQ7H9U0</accession>
<evidence type="ECO:0000313" key="4">
    <source>
        <dbReference type="EMBL" id="KAF5843618.1"/>
    </source>
</evidence>
<gene>
    <name evidence="4" type="ORF">DUNSADRAFT_10793</name>
</gene>
<dbReference type="InterPro" id="IPR024337">
    <property type="entry name" value="tRNA_splic_suSen54"/>
</dbReference>
<dbReference type="PANTHER" id="PTHR21027:SF1">
    <property type="entry name" value="TRNA-SPLICING ENDONUCLEASE SUBUNIT SEN54"/>
    <property type="match status" value="1"/>
</dbReference>
<dbReference type="Pfam" id="PF12928">
    <property type="entry name" value="tRNA_int_end_N2"/>
    <property type="match status" value="1"/>
</dbReference>
<name>A0ABQ7H9U0_DUNSA</name>
<feature type="domain" description="tRNA-splicing endonuclease subunit Sen54 N-terminal" evidence="3">
    <location>
        <begin position="58"/>
        <end position="111"/>
    </location>
</feature>
<keyword evidence="5" id="KW-1185">Reference proteome</keyword>
<proteinExistence type="inferred from homology"/>
<evidence type="ECO:0000256" key="1">
    <source>
        <dbReference type="ARBA" id="ARBA00005736"/>
    </source>
</evidence>
<sequence length="237" mass="26963">MATPTPLSSSIFRRGGTKQELFNNVQHPPSTGAPGEEPELVQELEQMAAVLQAPKAGHDLSAAIWRPSVGAAELVLVRRETGQPMGFRYNRRRYLHIEEAVFLVDRADMLLFVEQEDDEDAVPGYTVTRGASCSAQPLPRHRLLSMQECFELMELCGVSMERYIVYSTLSRSGYLVMRLPTKPIIEPEEKEKREEEEKKESTSCTCLHVPLHIWKKSESQRCLHNVFLQKRCNVHTP</sequence>
<evidence type="ECO:0000256" key="2">
    <source>
        <dbReference type="ARBA" id="ARBA00022694"/>
    </source>
</evidence>
<dbReference type="Proteomes" id="UP000815325">
    <property type="component" value="Unassembled WGS sequence"/>
</dbReference>
<dbReference type="EMBL" id="MU069439">
    <property type="protein sequence ID" value="KAF5843618.1"/>
    <property type="molecule type" value="Genomic_DNA"/>
</dbReference>
<keyword evidence="2" id="KW-0819">tRNA processing</keyword>
<dbReference type="PANTHER" id="PTHR21027">
    <property type="entry name" value="TRNA-SPLICING ENDONUCLEASE SUBUNIT SEN54"/>
    <property type="match status" value="1"/>
</dbReference>
<protein>
    <recommendedName>
        <fullName evidence="3">tRNA-splicing endonuclease subunit Sen54 N-terminal domain-containing protein</fullName>
    </recommendedName>
</protein>
<comment type="caution">
    <text evidence="4">The sequence shown here is derived from an EMBL/GenBank/DDBJ whole genome shotgun (WGS) entry which is preliminary data.</text>
</comment>
<comment type="similarity">
    <text evidence="1">Belongs to the SEN54 family.</text>
</comment>
<reference evidence="4" key="1">
    <citation type="submission" date="2017-08" db="EMBL/GenBank/DDBJ databases">
        <authorList>
            <person name="Polle J.E."/>
            <person name="Barry K."/>
            <person name="Cushman J."/>
            <person name="Schmutz J."/>
            <person name="Tran D."/>
            <person name="Hathwaick L.T."/>
            <person name="Yim W.C."/>
            <person name="Jenkins J."/>
            <person name="Mckie-Krisberg Z.M."/>
            <person name="Prochnik S."/>
            <person name="Lindquist E."/>
            <person name="Dockter R.B."/>
            <person name="Adam C."/>
            <person name="Molina H."/>
            <person name="Bunkerborg J."/>
            <person name="Jin E."/>
            <person name="Buchheim M."/>
            <person name="Magnuson J."/>
        </authorList>
    </citation>
    <scope>NUCLEOTIDE SEQUENCE</scope>
    <source>
        <strain evidence="4">CCAP 19/18</strain>
    </source>
</reference>